<evidence type="ECO:0000256" key="3">
    <source>
        <dbReference type="ARBA" id="ARBA00022723"/>
    </source>
</evidence>
<dbReference type="EMBL" id="CP002691">
    <property type="protein sequence ID" value="AEE51625.1"/>
    <property type="molecule type" value="Genomic_DNA"/>
</dbReference>
<dbReference type="GO" id="GO:0005506">
    <property type="term" value="F:iron ion binding"/>
    <property type="evidence" value="ECO:0007669"/>
    <property type="project" value="InterPro"/>
</dbReference>
<dbReference type="PRINTS" id="PR00385">
    <property type="entry name" value="P450"/>
</dbReference>
<dbReference type="Pfam" id="PF00067">
    <property type="entry name" value="p450"/>
    <property type="match status" value="1"/>
</dbReference>
<dbReference type="InterPro" id="IPR036396">
    <property type="entry name" value="Cyt_P450_sf"/>
</dbReference>
<keyword evidence="5 7" id="KW-0408">Iron</keyword>
<dbReference type="PRINTS" id="PR00463">
    <property type="entry name" value="EP450I"/>
</dbReference>
<keyword evidence="4 8" id="KW-0560">Oxidoreductase</keyword>
<dbReference type="Gene3D" id="1.10.630.10">
    <property type="entry name" value="Cytochrome P450"/>
    <property type="match status" value="1"/>
</dbReference>
<evidence type="ECO:0000313" key="9">
    <source>
        <dbReference type="EMBL" id="AEE51625.1"/>
    </source>
</evidence>
<keyword evidence="2 7" id="KW-0349">Heme</keyword>
<dbReference type="Proteomes" id="UP000008461">
    <property type="component" value="Chromosome"/>
</dbReference>
<reference evidence="9 10" key="1">
    <citation type="journal article" date="2011" name="Stand. Genomic Sci.">
        <title>Complete genome sequence of Haliscomenobacter hydrossis type strain (O).</title>
        <authorList>
            <consortium name="US DOE Joint Genome Institute (JGI-PGF)"/>
            <person name="Daligault H."/>
            <person name="Lapidus A."/>
            <person name="Zeytun A."/>
            <person name="Nolan M."/>
            <person name="Lucas S."/>
            <person name="Del Rio T.G."/>
            <person name="Tice H."/>
            <person name="Cheng J.F."/>
            <person name="Tapia R."/>
            <person name="Han C."/>
            <person name="Goodwin L."/>
            <person name="Pitluck S."/>
            <person name="Liolios K."/>
            <person name="Pagani I."/>
            <person name="Ivanova N."/>
            <person name="Huntemann M."/>
            <person name="Mavromatis K."/>
            <person name="Mikhailova N."/>
            <person name="Pati A."/>
            <person name="Chen A."/>
            <person name="Palaniappan K."/>
            <person name="Land M."/>
            <person name="Hauser L."/>
            <person name="Brambilla E.M."/>
            <person name="Rohde M."/>
            <person name="Verbarg S."/>
            <person name="Goker M."/>
            <person name="Bristow J."/>
            <person name="Eisen J.A."/>
            <person name="Markowitz V."/>
            <person name="Hugenholtz P."/>
            <person name="Kyrpides N.C."/>
            <person name="Klenk H.P."/>
            <person name="Woyke T."/>
        </authorList>
    </citation>
    <scope>NUCLEOTIDE SEQUENCE [LARGE SCALE GENOMIC DNA]</scope>
    <source>
        <strain evidence="10">ATCC 27775 / DSM 1100 / LMG 10767 / O</strain>
    </source>
</reference>
<proteinExistence type="inferred from homology"/>
<comment type="cofactor">
    <cofactor evidence="7">
        <name>heme</name>
        <dbReference type="ChEBI" id="CHEBI:30413"/>
    </cofactor>
</comment>
<dbReference type="InterPro" id="IPR002401">
    <property type="entry name" value="Cyt_P450_E_grp-I"/>
</dbReference>
<dbReference type="PANTHER" id="PTHR24291:SF50">
    <property type="entry name" value="BIFUNCTIONAL ALBAFLAVENONE MONOOXYGENASE_TERPENE SYNTHASE"/>
    <property type="match status" value="1"/>
</dbReference>
<dbReference type="CDD" id="cd20620">
    <property type="entry name" value="CYP132-like"/>
    <property type="match status" value="1"/>
</dbReference>
<dbReference type="EC" id="1.14.14.1" evidence="9"/>
<gene>
    <name evidence="9" type="ordered locus">Halhy_3773</name>
</gene>
<name>F4L138_HALH1</name>
<evidence type="ECO:0000256" key="5">
    <source>
        <dbReference type="ARBA" id="ARBA00023004"/>
    </source>
</evidence>
<sequence length="448" mass="51769">MSSNIPTIPRLKTLITSLKFLRDPITVIKGNLAEYGHTYRFYIGGIIPATFTADPAFIQHILQKNHRMYKKSPIHFEHLGHFVGKGLLTIDGDHWLRQRRLIQPSFHRSRLANLTHLMNEVIVERRAKFGQEIQQGPVNMAEHMMDMAFNIIMRSIFSVSVPEEQVRKMSDQITQIQAFVIQLIRQPYLNWWRKLSGKIKEHEDIAADLEQSILTLVQQRQTSGEQRDDLLQMLLDSRYEDNGEAMSQQQLLDELKIIFVAGHETSANGLAWAWYLLSQHPEAVAKIRTELDATVGERIPTFEDLPKLEYLSQVVDEVLRMYPPAWITDRMAAEDDEFNGIKIAKGAIVATYIYGAHHSPEHWDEPEVFKPERFVKGAKIPPFAYLPFGGGPRLCIGNHFALMEMQLVIAEMIKRYDFALEPGHEVVPQPLITLRPKDGIWMRFWKRQ</sequence>
<dbReference type="SUPFAM" id="SSF48264">
    <property type="entry name" value="Cytochrome P450"/>
    <property type="match status" value="1"/>
</dbReference>
<dbReference type="GO" id="GO:0020037">
    <property type="term" value="F:heme binding"/>
    <property type="evidence" value="ECO:0007669"/>
    <property type="project" value="InterPro"/>
</dbReference>
<keyword evidence="6 8" id="KW-0503">Monooxygenase</keyword>
<comment type="similarity">
    <text evidence="1 8">Belongs to the cytochrome P450 family.</text>
</comment>
<dbReference type="PROSITE" id="PS00086">
    <property type="entry name" value="CYTOCHROME_P450"/>
    <property type="match status" value="1"/>
</dbReference>
<evidence type="ECO:0000256" key="4">
    <source>
        <dbReference type="ARBA" id="ARBA00023002"/>
    </source>
</evidence>
<evidence type="ECO:0000256" key="7">
    <source>
        <dbReference type="PIRSR" id="PIRSR602401-1"/>
    </source>
</evidence>
<dbReference type="InterPro" id="IPR017972">
    <property type="entry name" value="Cyt_P450_CS"/>
</dbReference>
<keyword evidence="3 7" id="KW-0479">Metal-binding</keyword>
<keyword evidence="10" id="KW-1185">Reference proteome</keyword>
<dbReference type="InterPro" id="IPR001128">
    <property type="entry name" value="Cyt_P450"/>
</dbReference>
<dbReference type="GO" id="GO:0016712">
    <property type="term" value="F:oxidoreductase activity, acting on paired donors, with incorporation or reduction of molecular oxygen, reduced flavin or flavoprotein as one donor, and incorporation of one atom of oxygen"/>
    <property type="evidence" value="ECO:0007669"/>
    <property type="project" value="UniProtKB-EC"/>
</dbReference>
<dbReference type="STRING" id="760192.Halhy_3773"/>
<evidence type="ECO:0000256" key="1">
    <source>
        <dbReference type="ARBA" id="ARBA00010617"/>
    </source>
</evidence>
<evidence type="ECO:0000256" key="6">
    <source>
        <dbReference type="ARBA" id="ARBA00023033"/>
    </source>
</evidence>
<accession>F4L138</accession>
<protein>
    <submittedName>
        <fullName evidence="9">Unspecific monooxygenase</fullName>
        <ecNumber evidence="9">1.14.14.1</ecNumber>
    </submittedName>
</protein>
<organism evidence="9 10">
    <name type="scientific">Haliscomenobacter hydrossis (strain ATCC 27775 / DSM 1100 / LMG 10767 / O)</name>
    <dbReference type="NCBI Taxonomy" id="760192"/>
    <lineage>
        <taxon>Bacteria</taxon>
        <taxon>Pseudomonadati</taxon>
        <taxon>Bacteroidota</taxon>
        <taxon>Saprospiria</taxon>
        <taxon>Saprospirales</taxon>
        <taxon>Haliscomenobacteraceae</taxon>
        <taxon>Haliscomenobacter</taxon>
    </lineage>
</organism>
<dbReference type="eggNOG" id="COG2124">
    <property type="taxonomic scope" value="Bacteria"/>
</dbReference>
<dbReference type="AlphaFoldDB" id="F4L138"/>
<dbReference type="RefSeq" id="WP_013766164.1">
    <property type="nucleotide sequence ID" value="NC_015510.1"/>
</dbReference>
<dbReference type="PANTHER" id="PTHR24291">
    <property type="entry name" value="CYTOCHROME P450 FAMILY 4"/>
    <property type="match status" value="1"/>
</dbReference>
<reference key="2">
    <citation type="submission" date="2011-04" db="EMBL/GenBank/DDBJ databases">
        <title>Complete sequence of chromosome of Haliscomenobacter hydrossis DSM 1100.</title>
        <authorList>
            <consortium name="US DOE Joint Genome Institute (JGI-PGF)"/>
            <person name="Lucas S."/>
            <person name="Han J."/>
            <person name="Lapidus A."/>
            <person name="Bruce D."/>
            <person name="Goodwin L."/>
            <person name="Pitluck S."/>
            <person name="Peters L."/>
            <person name="Kyrpides N."/>
            <person name="Mavromatis K."/>
            <person name="Ivanova N."/>
            <person name="Ovchinnikova G."/>
            <person name="Pagani I."/>
            <person name="Daligault H."/>
            <person name="Detter J.C."/>
            <person name="Han C."/>
            <person name="Land M."/>
            <person name="Hauser L."/>
            <person name="Markowitz V."/>
            <person name="Cheng J.-F."/>
            <person name="Hugenholtz P."/>
            <person name="Woyke T."/>
            <person name="Wu D."/>
            <person name="Verbarg S."/>
            <person name="Frueling A."/>
            <person name="Brambilla E."/>
            <person name="Klenk H.-P."/>
            <person name="Eisen J.A."/>
        </authorList>
    </citation>
    <scope>NUCLEOTIDE SEQUENCE</scope>
    <source>
        <strain>DSM 1100</strain>
    </source>
</reference>
<evidence type="ECO:0000313" key="10">
    <source>
        <dbReference type="Proteomes" id="UP000008461"/>
    </source>
</evidence>
<evidence type="ECO:0000256" key="8">
    <source>
        <dbReference type="RuleBase" id="RU000461"/>
    </source>
</evidence>
<dbReference type="InterPro" id="IPR050196">
    <property type="entry name" value="Cytochrome_P450_Monoox"/>
</dbReference>
<feature type="binding site" description="axial binding residue" evidence="7">
    <location>
        <position position="395"/>
    </location>
    <ligand>
        <name>heme</name>
        <dbReference type="ChEBI" id="CHEBI:30413"/>
    </ligand>
    <ligandPart>
        <name>Fe</name>
        <dbReference type="ChEBI" id="CHEBI:18248"/>
    </ligandPart>
</feature>
<dbReference type="KEGG" id="hhy:Halhy_3773"/>
<evidence type="ECO:0000256" key="2">
    <source>
        <dbReference type="ARBA" id="ARBA00022617"/>
    </source>
</evidence>
<dbReference type="HOGENOM" id="CLU_001570_5_1_10"/>